<accession>A0A0B6YAE0</accession>
<name>A0A0B6YAE0_9EUPU</name>
<dbReference type="EMBL" id="HACG01005926">
    <property type="protein sequence ID" value="CEK52791.1"/>
    <property type="molecule type" value="Transcribed_RNA"/>
</dbReference>
<sequence>MLRKCTVKSGAYIFVVSGASESNILTDTSSSSLFCAEFSPQKVLNISHHKPCPAFIGDMFK</sequence>
<proteinExistence type="predicted"/>
<dbReference type="AlphaFoldDB" id="A0A0B6YAE0"/>
<organism evidence="1">
    <name type="scientific">Arion vulgaris</name>
    <dbReference type="NCBI Taxonomy" id="1028688"/>
    <lineage>
        <taxon>Eukaryota</taxon>
        <taxon>Metazoa</taxon>
        <taxon>Spiralia</taxon>
        <taxon>Lophotrochozoa</taxon>
        <taxon>Mollusca</taxon>
        <taxon>Gastropoda</taxon>
        <taxon>Heterobranchia</taxon>
        <taxon>Euthyneura</taxon>
        <taxon>Panpulmonata</taxon>
        <taxon>Eupulmonata</taxon>
        <taxon>Stylommatophora</taxon>
        <taxon>Helicina</taxon>
        <taxon>Arionoidea</taxon>
        <taxon>Arionidae</taxon>
        <taxon>Arion</taxon>
    </lineage>
</organism>
<feature type="non-terminal residue" evidence="1">
    <location>
        <position position="61"/>
    </location>
</feature>
<evidence type="ECO:0000313" key="1">
    <source>
        <dbReference type="EMBL" id="CEK52791.1"/>
    </source>
</evidence>
<gene>
    <name evidence="1" type="primary">ORF18042</name>
</gene>
<protein>
    <submittedName>
        <fullName evidence="1">Uncharacterized protein</fullName>
    </submittedName>
</protein>
<reference evidence="1" key="1">
    <citation type="submission" date="2014-12" db="EMBL/GenBank/DDBJ databases">
        <title>Insight into the proteome of Arion vulgaris.</title>
        <authorList>
            <person name="Aradska J."/>
            <person name="Bulat T."/>
            <person name="Smidak R."/>
            <person name="Sarate P."/>
            <person name="Gangsoo J."/>
            <person name="Sialana F."/>
            <person name="Bilban M."/>
            <person name="Lubec G."/>
        </authorList>
    </citation>
    <scope>NUCLEOTIDE SEQUENCE</scope>
    <source>
        <tissue evidence="1">Skin</tissue>
    </source>
</reference>